<dbReference type="RefSeq" id="WP_324275487.1">
    <property type="nucleotide sequence ID" value="NZ_CP141261.1"/>
</dbReference>
<accession>A0ABZ1B476</accession>
<evidence type="ECO:0008006" key="4">
    <source>
        <dbReference type="Google" id="ProtNLM"/>
    </source>
</evidence>
<keyword evidence="3" id="KW-1185">Reference proteome</keyword>
<dbReference type="EMBL" id="CP141261">
    <property type="protein sequence ID" value="WRL64159.1"/>
    <property type="molecule type" value="Genomic_DNA"/>
</dbReference>
<organism evidence="2 3">
    <name type="scientific">Blastococcus brunescens</name>
    <dbReference type="NCBI Taxonomy" id="1564165"/>
    <lineage>
        <taxon>Bacteria</taxon>
        <taxon>Bacillati</taxon>
        <taxon>Actinomycetota</taxon>
        <taxon>Actinomycetes</taxon>
        <taxon>Geodermatophilales</taxon>
        <taxon>Geodermatophilaceae</taxon>
        <taxon>Blastococcus</taxon>
    </lineage>
</organism>
<dbReference type="InterPro" id="IPR052524">
    <property type="entry name" value="MFS_Cyanate_Porter"/>
</dbReference>
<keyword evidence="1" id="KW-0812">Transmembrane</keyword>
<gene>
    <name evidence="2" type="ORF">U6N30_32130</name>
</gene>
<dbReference type="SUPFAM" id="SSF103473">
    <property type="entry name" value="MFS general substrate transporter"/>
    <property type="match status" value="1"/>
</dbReference>
<name>A0ABZ1B476_9ACTN</name>
<evidence type="ECO:0000256" key="1">
    <source>
        <dbReference type="SAM" id="Phobius"/>
    </source>
</evidence>
<dbReference type="InterPro" id="IPR036259">
    <property type="entry name" value="MFS_trans_sf"/>
</dbReference>
<dbReference type="PANTHER" id="PTHR23523:SF2">
    <property type="entry name" value="2-NITROIMIDAZOLE TRANSPORTER"/>
    <property type="match status" value="1"/>
</dbReference>
<evidence type="ECO:0000313" key="2">
    <source>
        <dbReference type="EMBL" id="WRL64159.1"/>
    </source>
</evidence>
<dbReference type="Proteomes" id="UP001324287">
    <property type="component" value="Chromosome"/>
</dbReference>
<evidence type="ECO:0000313" key="3">
    <source>
        <dbReference type="Proteomes" id="UP001324287"/>
    </source>
</evidence>
<proteinExistence type="predicted"/>
<feature type="transmembrane region" description="Helical" evidence="1">
    <location>
        <begin position="47"/>
        <end position="69"/>
    </location>
</feature>
<protein>
    <recommendedName>
        <fullName evidence="4">Major facilitator superfamily (MFS) profile domain-containing protein</fullName>
    </recommendedName>
</protein>
<feature type="transmembrane region" description="Helical" evidence="1">
    <location>
        <begin position="12"/>
        <end position="35"/>
    </location>
</feature>
<sequence length="128" mass="12615">MVLALGIGLRSAGTVGLFAGTVVLSGGIAVANVLLPAVARAEYGSRSAAVVGAVVGSMALSASLGAGLAQPLTGLTGSAMGGLALWLAPVALAIAALALLVRRRPRPLLRPRPRVGAPRSCATGWAWP</sequence>
<dbReference type="PANTHER" id="PTHR23523">
    <property type="match status" value="1"/>
</dbReference>
<reference evidence="2 3" key="1">
    <citation type="submission" date="2023-12" db="EMBL/GenBank/DDBJ databases">
        <title>Blastococcus brunescens sp. nov., an actonobacterium isolated from sandstone collected in sahara desert.</title>
        <authorList>
            <person name="Gtari M."/>
            <person name="Ghodhbane F."/>
        </authorList>
    </citation>
    <scope>NUCLEOTIDE SEQUENCE [LARGE SCALE GENOMIC DNA]</scope>
    <source>
        <strain evidence="2 3">BMG 8361</strain>
    </source>
</reference>
<feature type="transmembrane region" description="Helical" evidence="1">
    <location>
        <begin position="81"/>
        <end position="101"/>
    </location>
</feature>
<keyword evidence="1" id="KW-0472">Membrane</keyword>
<keyword evidence="1" id="KW-1133">Transmembrane helix</keyword>